<dbReference type="Gene3D" id="6.10.340.10">
    <property type="match status" value="1"/>
</dbReference>
<keyword evidence="5" id="KW-0808">Transferase</keyword>
<keyword evidence="15" id="KW-1185">Reference proteome</keyword>
<protein>
    <recommendedName>
        <fullName evidence="3">histidine kinase</fullName>
        <ecNumber evidence="3">2.7.13.3</ecNumber>
    </recommendedName>
</protein>
<dbReference type="GO" id="GO:0005886">
    <property type="term" value="C:plasma membrane"/>
    <property type="evidence" value="ECO:0007669"/>
    <property type="project" value="UniProtKB-SubCell"/>
</dbReference>
<dbReference type="Proteomes" id="UP000219565">
    <property type="component" value="Unassembled WGS sequence"/>
</dbReference>
<dbReference type="PRINTS" id="PR00344">
    <property type="entry name" value="BCTRLSENSOR"/>
</dbReference>
<proteinExistence type="predicted"/>
<organism evidence="14 15">
    <name type="scientific">Nocardia amikacinitolerans</name>
    <dbReference type="NCBI Taxonomy" id="756689"/>
    <lineage>
        <taxon>Bacteria</taxon>
        <taxon>Bacillati</taxon>
        <taxon>Actinomycetota</taxon>
        <taxon>Actinomycetes</taxon>
        <taxon>Mycobacteriales</taxon>
        <taxon>Nocardiaceae</taxon>
        <taxon>Nocardia</taxon>
    </lineage>
</organism>
<comment type="subcellular location">
    <subcellularLocation>
        <location evidence="2">Cell membrane</location>
    </subcellularLocation>
</comment>
<dbReference type="EMBL" id="OBEG01000001">
    <property type="protein sequence ID" value="SNY75821.1"/>
    <property type="molecule type" value="Genomic_DNA"/>
</dbReference>
<dbReference type="SUPFAM" id="SSF47384">
    <property type="entry name" value="Homodimeric domain of signal transducing histidine kinase"/>
    <property type="match status" value="1"/>
</dbReference>
<evidence type="ECO:0000259" key="12">
    <source>
        <dbReference type="PROSITE" id="PS50109"/>
    </source>
</evidence>
<dbReference type="SMART" id="SM00304">
    <property type="entry name" value="HAMP"/>
    <property type="match status" value="2"/>
</dbReference>
<dbReference type="AlphaFoldDB" id="A0A285KX95"/>
<keyword evidence="9" id="KW-0902">Two-component regulatory system</keyword>
<dbReference type="InterPro" id="IPR005467">
    <property type="entry name" value="His_kinase_dom"/>
</dbReference>
<evidence type="ECO:0000256" key="4">
    <source>
        <dbReference type="ARBA" id="ARBA00022553"/>
    </source>
</evidence>
<dbReference type="STRING" id="1379680.GCA_001612615_00438"/>
<dbReference type="RefSeq" id="WP_097243528.1">
    <property type="nucleotide sequence ID" value="NZ_OBEG01000001.1"/>
</dbReference>
<accession>A0A285KX95</accession>
<dbReference type="Pfam" id="PF00512">
    <property type="entry name" value="HisKA"/>
    <property type="match status" value="1"/>
</dbReference>
<evidence type="ECO:0000256" key="10">
    <source>
        <dbReference type="ARBA" id="ARBA00023136"/>
    </source>
</evidence>
<name>A0A285KX95_9NOCA</name>
<evidence type="ECO:0000256" key="7">
    <source>
        <dbReference type="ARBA" id="ARBA00022777"/>
    </source>
</evidence>
<evidence type="ECO:0000313" key="15">
    <source>
        <dbReference type="Proteomes" id="UP000219565"/>
    </source>
</evidence>
<keyword evidence="8 11" id="KW-1133">Transmembrane helix</keyword>
<evidence type="ECO:0000256" key="8">
    <source>
        <dbReference type="ARBA" id="ARBA00022989"/>
    </source>
</evidence>
<feature type="domain" description="HAMP" evidence="13">
    <location>
        <begin position="191"/>
        <end position="243"/>
    </location>
</feature>
<gene>
    <name evidence="14" type="ORF">SAMN04244553_0587</name>
</gene>
<feature type="transmembrane region" description="Helical" evidence="11">
    <location>
        <begin position="20"/>
        <end position="43"/>
    </location>
</feature>
<dbReference type="InterPro" id="IPR003661">
    <property type="entry name" value="HisK_dim/P_dom"/>
</dbReference>
<evidence type="ECO:0000256" key="2">
    <source>
        <dbReference type="ARBA" id="ARBA00004236"/>
    </source>
</evidence>
<evidence type="ECO:0000256" key="9">
    <source>
        <dbReference type="ARBA" id="ARBA00023012"/>
    </source>
</evidence>
<evidence type="ECO:0000256" key="3">
    <source>
        <dbReference type="ARBA" id="ARBA00012438"/>
    </source>
</evidence>
<dbReference type="Pfam" id="PF00672">
    <property type="entry name" value="HAMP"/>
    <property type="match status" value="1"/>
</dbReference>
<dbReference type="SMART" id="SM00388">
    <property type="entry name" value="HisKA"/>
    <property type="match status" value="1"/>
</dbReference>
<dbReference type="InterPro" id="IPR050428">
    <property type="entry name" value="TCS_sensor_his_kinase"/>
</dbReference>
<dbReference type="SMART" id="SM00387">
    <property type="entry name" value="HATPase_c"/>
    <property type="match status" value="1"/>
</dbReference>
<dbReference type="InterPro" id="IPR003594">
    <property type="entry name" value="HATPase_dom"/>
</dbReference>
<evidence type="ECO:0000259" key="13">
    <source>
        <dbReference type="PROSITE" id="PS50885"/>
    </source>
</evidence>
<dbReference type="OrthoDB" id="5242752at2"/>
<dbReference type="CDD" id="cd00075">
    <property type="entry name" value="HATPase"/>
    <property type="match status" value="1"/>
</dbReference>
<sequence length="466" mass="50440">MSRTDRRRALVPLRSLRGRVVFAFASSASLVALVLVASVFMIGRDYMESQRVRAVERGAEAHAEMLRALLEDPGANGATALGALNPPPDTVVLLRWNSEWFSSDPDFDSDLAMVLPHGHGRRGPGPTERVVLDGRSFLRTGVVLGEKGGVLYEFAPLTELEATLRMLRNVLLVCGLAAVAIGAALGVWASHHALKPLRQVARTAARIAAGEHEIRLPSSRDRDLSTTVDAFNAMVDALQRRIERERRLVSDIGHELRTPLTTLTTGVAVMNRHTEELPERPRQALGLVNAELDHLRRLLEDLLALARAEAGIHRSDLEPLSLGELLSNTLAARNYDTALLHVESDVVVEGRKIELERAVANLLENADRHGDGVVGVRVGREGQHAVLAVDDAGPGVPEPDRERIFERFATVRTSRRSTAGTGIGLALVAETVAAHRGAIACVERPGGGARFVVVLPAVAVRHEIAN</sequence>
<dbReference type="InterPro" id="IPR036097">
    <property type="entry name" value="HisK_dim/P_sf"/>
</dbReference>
<keyword evidence="7 14" id="KW-0418">Kinase</keyword>
<comment type="catalytic activity">
    <reaction evidence="1">
        <text>ATP + protein L-histidine = ADP + protein N-phospho-L-histidine.</text>
        <dbReference type="EC" id="2.7.13.3"/>
    </reaction>
</comment>
<dbReference type="SUPFAM" id="SSF158472">
    <property type="entry name" value="HAMP domain-like"/>
    <property type="match status" value="1"/>
</dbReference>
<dbReference type="Gene3D" id="3.30.565.10">
    <property type="entry name" value="Histidine kinase-like ATPase, C-terminal domain"/>
    <property type="match status" value="1"/>
</dbReference>
<evidence type="ECO:0000313" key="14">
    <source>
        <dbReference type="EMBL" id="SNY75821.1"/>
    </source>
</evidence>
<keyword evidence="4" id="KW-0597">Phosphoprotein</keyword>
<dbReference type="EC" id="2.7.13.3" evidence="3"/>
<feature type="transmembrane region" description="Helical" evidence="11">
    <location>
        <begin position="170"/>
        <end position="189"/>
    </location>
</feature>
<evidence type="ECO:0000256" key="6">
    <source>
        <dbReference type="ARBA" id="ARBA00022692"/>
    </source>
</evidence>
<feature type="domain" description="Histidine kinase" evidence="12">
    <location>
        <begin position="251"/>
        <end position="459"/>
    </location>
</feature>
<dbReference type="InterPro" id="IPR003660">
    <property type="entry name" value="HAMP_dom"/>
</dbReference>
<evidence type="ECO:0000256" key="1">
    <source>
        <dbReference type="ARBA" id="ARBA00000085"/>
    </source>
</evidence>
<dbReference type="Gene3D" id="1.10.287.130">
    <property type="match status" value="1"/>
</dbReference>
<evidence type="ECO:0000256" key="11">
    <source>
        <dbReference type="SAM" id="Phobius"/>
    </source>
</evidence>
<dbReference type="SUPFAM" id="SSF55874">
    <property type="entry name" value="ATPase domain of HSP90 chaperone/DNA topoisomerase II/histidine kinase"/>
    <property type="match status" value="1"/>
</dbReference>
<dbReference type="CDD" id="cd06225">
    <property type="entry name" value="HAMP"/>
    <property type="match status" value="1"/>
</dbReference>
<keyword evidence="10 11" id="KW-0472">Membrane</keyword>
<dbReference type="InterPro" id="IPR004358">
    <property type="entry name" value="Sig_transdc_His_kin-like_C"/>
</dbReference>
<dbReference type="InterPro" id="IPR036890">
    <property type="entry name" value="HATPase_C_sf"/>
</dbReference>
<evidence type="ECO:0000256" key="5">
    <source>
        <dbReference type="ARBA" id="ARBA00022679"/>
    </source>
</evidence>
<dbReference type="PROSITE" id="PS50109">
    <property type="entry name" value="HIS_KIN"/>
    <property type="match status" value="1"/>
</dbReference>
<dbReference type="Pfam" id="PF02518">
    <property type="entry name" value="HATPase_c"/>
    <property type="match status" value="1"/>
</dbReference>
<dbReference type="PANTHER" id="PTHR45436">
    <property type="entry name" value="SENSOR HISTIDINE KINASE YKOH"/>
    <property type="match status" value="1"/>
</dbReference>
<dbReference type="PROSITE" id="PS50885">
    <property type="entry name" value="HAMP"/>
    <property type="match status" value="1"/>
</dbReference>
<dbReference type="GO" id="GO:0000155">
    <property type="term" value="F:phosphorelay sensor kinase activity"/>
    <property type="evidence" value="ECO:0007669"/>
    <property type="project" value="InterPro"/>
</dbReference>
<dbReference type="PANTHER" id="PTHR45436:SF5">
    <property type="entry name" value="SENSOR HISTIDINE KINASE TRCS"/>
    <property type="match status" value="1"/>
</dbReference>
<reference evidence="14 15" key="1">
    <citation type="submission" date="2017-09" db="EMBL/GenBank/DDBJ databases">
        <authorList>
            <person name="Ehlers B."/>
            <person name="Leendertz F.H."/>
        </authorList>
    </citation>
    <scope>NUCLEOTIDE SEQUENCE [LARGE SCALE GENOMIC DNA]</scope>
    <source>
        <strain evidence="14 15">DSM 45537</strain>
    </source>
</reference>
<keyword evidence="6 11" id="KW-0812">Transmembrane</keyword>